<protein>
    <submittedName>
        <fullName evidence="2">Macrolide-efflux protein</fullName>
    </submittedName>
</protein>
<accession>B7IU55</accession>
<organism evidence="2 3">
    <name type="scientific">Bacillus cereus (strain G9842)</name>
    <dbReference type="NCBI Taxonomy" id="405531"/>
    <lineage>
        <taxon>Bacteria</taxon>
        <taxon>Bacillati</taxon>
        <taxon>Bacillota</taxon>
        <taxon>Bacilli</taxon>
        <taxon>Bacillales</taxon>
        <taxon>Bacillaceae</taxon>
        <taxon>Bacillus</taxon>
        <taxon>Bacillus cereus group</taxon>
    </lineage>
</organism>
<evidence type="ECO:0000256" key="1">
    <source>
        <dbReference type="SAM" id="Phobius"/>
    </source>
</evidence>
<proteinExistence type="predicted"/>
<keyword evidence="1" id="KW-1133">Transmembrane helix</keyword>
<dbReference type="InterPro" id="IPR036259">
    <property type="entry name" value="MFS_trans_sf"/>
</dbReference>
<dbReference type="KEGG" id="bcg:BCG9842_B3246"/>
<dbReference type="EMBL" id="CP001186">
    <property type="protein sequence ID" value="ACK96321.1"/>
    <property type="molecule type" value="Genomic_DNA"/>
</dbReference>
<dbReference type="SUPFAM" id="SSF103473">
    <property type="entry name" value="MFS general substrate transporter"/>
    <property type="match status" value="1"/>
</dbReference>
<name>B7IU55_BACC2</name>
<keyword evidence="1" id="KW-0812">Transmembrane</keyword>
<gene>
    <name evidence="2" type="ordered locus">BCG9842_B3246</name>
</gene>
<keyword evidence="1" id="KW-0472">Membrane</keyword>
<evidence type="ECO:0000313" key="3">
    <source>
        <dbReference type="Proteomes" id="UP000006744"/>
    </source>
</evidence>
<dbReference type="HOGENOM" id="CLU_2986689_0_0_9"/>
<reference evidence="2 3" key="1">
    <citation type="submission" date="2008-10" db="EMBL/GenBank/DDBJ databases">
        <title>Genome sequence of Bacillus cereus G9842.</title>
        <authorList>
            <person name="Dodson R.J."/>
            <person name="Durkin A.S."/>
            <person name="Rosovitz M.J."/>
            <person name="Rasko D.A."/>
            <person name="Hoffmaster A."/>
            <person name="Ravel J."/>
            <person name="Sutton G."/>
        </authorList>
    </citation>
    <scope>NUCLEOTIDE SEQUENCE [LARGE SCALE GENOMIC DNA]</scope>
    <source>
        <strain evidence="2 3">G9842</strain>
    </source>
</reference>
<dbReference type="Proteomes" id="UP000006744">
    <property type="component" value="Chromosome"/>
</dbReference>
<evidence type="ECO:0000313" key="2">
    <source>
        <dbReference type="EMBL" id="ACK96321.1"/>
    </source>
</evidence>
<sequence length="57" mass="6207">MYTVHGALLSTTSGLSMLSVGIITDMFGVRTIYIIASILILCSACLSFSLLKYYKPE</sequence>
<dbReference type="AlphaFoldDB" id="B7IU55"/>
<feature type="transmembrane region" description="Helical" evidence="1">
    <location>
        <begin position="31"/>
        <end position="51"/>
    </location>
</feature>